<dbReference type="AlphaFoldDB" id="A0AAJ0H8R1"/>
<sequence>MRGRRHAACRPCGCLPRINIPKLPRPDKQHTAKSQLLGPLVMTVVNFPVQSSPHLGLDNLPIGPKVLATSFLFGSKLTHRPTTTVQVRHYGGSANTLHPGMTRLHDVGSDSDDGGAPEVLICRGRTQFVSVFGHPSCYQGSKIDGSLLQPSHGPSASTACILSSDAVCLVSSGSAAGLADVAWASAAAREIGSTLRMRGWGFAI</sequence>
<reference evidence="1" key="1">
    <citation type="journal article" date="2023" name="Mol. Phylogenet. Evol.">
        <title>Genome-scale phylogeny and comparative genomics of the fungal order Sordariales.</title>
        <authorList>
            <person name="Hensen N."/>
            <person name="Bonometti L."/>
            <person name="Westerberg I."/>
            <person name="Brannstrom I.O."/>
            <person name="Guillou S."/>
            <person name="Cros-Aarteil S."/>
            <person name="Calhoun S."/>
            <person name="Haridas S."/>
            <person name="Kuo A."/>
            <person name="Mondo S."/>
            <person name="Pangilinan J."/>
            <person name="Riley R."/>
            <person name="LaButti K."/>
            <person name="Andreopoulos B."/>
            <person name="Lipzen A."/>
            <person name="Chen C."/>
            <person name="Yan M."/>
            <person name="Daum C."/>
            <person name="Ng V."/>
            <person name="Clum A."/>
            <person name="Steindorff A."/>
            <person name="Ohm R.A."/>
            <person name="Martin F."/>
            <person name="Silar P."/>
            <person name="Natvig D.O."/>
            <person name="Lalanne C."/>
            <person name="Gautier V."/>
            <person name="Ament-Velasquez S.L."/>
            <person name="Kruys A."/>
            <person name="Hutchinson M.I."/>
            <person name="Powell A.J."/>
            <person name="Barry K."/>
            <person name="Miller A.N."/>
            <person name="Grigoriev I.V."/>
            <person name="Debuchy R."/>
            <person name="Gladieux P."/>
            <person name="Hiltunen Thoren M."/>
            <person name="Johannesson H."/>
        </authorList>
    </citation>
    <scope>NUCLEOTIDE SEQUENCE</scope>
    <source>
        <strain evidence="1">CBS 955.72</strain>
    </source>
</reference>
<name>A0AAJ0H8R1_9PEZI</name>
<keyword evidence="2" id="KW-1185">Reference proteome</keyword>
<dbReference type="Proteomes" id="UP001275084">
    <property type="component" value="Unassembled WGS sequence"/>
</dbReference>
<evidence type="ECO:0000313" key="1">
    <source>
        <dbReference type="EMBL" id="KAK3343482.1"/>
    </source>
</evidence>
<evidence type="ECO:0000313" key="2">
    <source>
        <dbReference type="Proteomes" id="UP001275084"/>
    </source>
</evidence>
<proteinExistence type="predicted"/>
<protein>
    <submittedName>
        <fullName evidence="1">Uncharacterized protein</fullName>
    </submittedName>
</protein>
<organism evidence="1 2">
    <name type="scientific">Lasiosphaeria hispida</name>
    <dbReference type="NCBI Taxonomy" id="260671"/>
    <lineage>
        <taxon>Eukaryota</taxon>
        <taxon>Fungi</taxon>
        <taxon>Dikarya</taxon>
        <taxon>Ascomycota</taxon>
        <taxon>Pezizomycotina</taxon>
        <taxon>Sordariomycetes</taxon>
        <taxon>Sordariomycetidae</taxon>
        <taxon>Sordariales</taxon>
        <taxon>Lasiosphaeriaceae</taxon>
        <taxon>Lasiosphaeria</taxon>
    </lineage>
</organism>
<dbReference type="EMBL" id="JAUIQD010000007">
    <property type="protein sequence ID" value="KAK3343482.1"/>
    <property type="molecule type" value="Genomic_DNA"/>
</dbReference>
<accession>A0AAJ0H8R1</accession>
<gene>
    <name evidence="1" type="ORF">B0T25DRAFT_300403</name>
</gene>
<reference evidence="1" key="2">
    <citation type="submission" date="2023-06" db="EMBL/GenBank/DDBJ databases">
        <authorList>
            <consortium name="Lawrence Berkeley National Laboratory"/>
            <person name="Haridas S."/>
            <person name="Hensen N."/>
            <person name="Bonometti L."/>
            <person name="Westerberg I."/>
            <person name="Brannstrom I.O."/>
            <person name="Guillou S."/>
            <person name="Cros-Aarteil S."/>
            <person name="Calhoun S."/>
            <person name="Kuo A."/>
            <person name="Mondo S."/>
            <person name="Pangilinan J."/>
            <person name="Riley R."/>
            <person name="Labutti K."/>
            <person name="Andreopoulos B."/>
            <person name="Lipzen A."/>
            <person name="Chen C."/>
            <person name="Yanf M."/>
            <person name="Daum C."/>
            <person name="Ng V."/>
            <person name="Clum A."/>
            <person name="Steindorff A."/>
            <person name="Ohm R."/>
            <person name="Martin F."/>
            <person name="Silar P."/>
            <person name="Natvig D."/>
            <person name="Lalanne C."/>
            <person name="Gautier V."/>
            <person name="Ament-Velasquez S.L."/>
            <person name="Kruys A."/>
            <person name="Hutchinson M.I."/>
            <person name="Powell A.J."/>
            <person name="Barry K."/>
            <person name="Miller A.N."/>
            <person name="Grigoriev I.V."/>
            <person name="Debuchy R."/>
            <person name="Gladieux P."/>
            <person name="Thoren M.H."/>
            <person name="Johannesson H."/>
        </authorList>
    </citation>
    <scope>NUCLEOTIDE SEQUENCE</scope>
    <source>
        <strain evidence="1">CBS 955.72</strain>
    </source>
</reference>
<comment type="caution">
    <text evidence="1">The sequence shown here is derived from an EMBL/GenBank/DDBJ whole genome shotgun (WGS) entry which is preliminary data.</text>
</comment>